<reference evidence="1" key="1">
    <citation type="submission" date="2023-02" db="EMBL/GenBank/DDBJ databases">
        <title>Colletotrichum kahawae CIFC_Que2 genome sequencing and assembly.</title>
        <authorList>
            <person name="Baroncelli R."/>
        </authorList>
    </citation>
    <scope>NUCLEOTIDE SEQUENCE</scope>
    <source>
        <strain evidence="1">CIFC_Que2</strain>
    </source>
</reference>
<dbReference type="EMBL" id="VYYT01000665">
    <property type="protein sequence ID" value="KAK2730463.1"/>
    <property type="molecule type" value="Genomic_DNA"/>
</dbReference>
<dbReference type="AlphaFoldDB" id="A0AAD9XZV9"/>
<dbReference type="Proteomes" id="UP001281614">
    <property type="component" value="Unassembled WGS sequence"/>
</dbReference>
<gene>
    <name evidence="1" type="ORF">CKAH01_02291</name>
</gene>
<comment type="caution">
    <text evidence="1">The sequence shown here is derived from an EMBL/GenBank/DDBJ whole genome shotgun (WGS) entry which is preliminary data.</text>
</comment>
<sequence length="177" mass="19779">MVILRPDCDPYVGRRFFIGSSPITHRQRRRHHSSLVHVAARSLALLILVTHRTCRNATTSRDAEWPVQLLCLQRSPESDSLRHGSDMDSHYLRYGTDTDTYEYHACLLGLLLPRASAPPPIPPYAVPSHSLLFPTPRTSNSQPISLFAYTAHNKANRWLFLALGLQSIGLPCGLGSV</sequence>
<name>A0AAD9XZV9_COLKA</name>
<keyword evidence="2" id="KW-1185">Reference proteome</keyword>
<organism evidence="1 2">
    <name type="scientific">Colletotrichum kahawae</name>
    <name type="common">Coffee berry disease fungus</name>
    <dbReference type="NCBI Taxonomy" id="34407"/>
    <lineage>
        <taxon>Eukaryota</taxon>
        <taxon>Fungi</taxon>
        <taxon>Dikarya</taxon>
        <taxon>Ascomycota</taxon>
        <taxon>Pezizomycotina</taxon>
        <taxon>Sordariomycetes</taxon>
        <taxon>Hypocreomycetidae</taxon>
        <taxon>Glomerellales</taxon>
        <taxon>Glomerellaceae</taxon>
        <taxon>Colletotrichum</taxon>
        <taxon>Colletotrichum gloeosporioides species complex</taxon>
    </lineage>
</organism>
<proteinExistence type="predicted"/>
<accession>A0AAD9XZV9</accession>
<evidence type="ECO:0000313" key="2">
    <source>
        <dbReference type="Proteomes" id="UP001281614"/>
    </source>
</evidence>
<evidence type="ECO:0000313" key="1">
    <source>
        <dbReference type="EMBL" id="KAK2730463.1"/>
    </source>
</evidence>
<protein>
    <submittedName>
        <fullName evidence="1">Uncharacterized protein</fullName>
    </submittedName>
</protein>